<dbReference type="PANTHER" id="PTHR46696:SF1">
    <property type="entry name" value="CYTOCHROME P450 YJIB-RELATED"/>
    <property type="match status" value="1"/>
</dbReference>
<accession>A0A9E6Y4K7</accession>
<dbReference type="AlphaFoldDB" id="A0A9E6Y4K7"/>
<proteinExistence type="inferred from homology"/>
<dbReference type="GO" id="GO:0004497">
    <property type="term" value="F:monooxygenase activity"/>
    <property type="evidence" value="ECO:0007669"/>
    <property type="project" value="UniProtKB-KW"/>
</dbReference>
<evidence type="ECO:0000256" key="1">
    <source>
        <dbReference type="ARBA" id="ARBA00010617"/>
    </source>
</evidence>
<dbReference type="InterPro" id="IPR002397">
    <property type="entry name" value="Cyt_P450_B"/>
</dbReference>
<evidence type="ECO:0000256" key="3">
    <source>
        <dbReference type="ARBA" id="ARBA00022723"/>
    </source>
</evidence>
<dbReference type="GO" id="GO:0020037">
    <property type="term" value="F:heme binding"/>
    <property type="evidence" value="ECO:0007669"/>
    <property type="project" value="InterPro"/>
</dbReference>
<keyword evidence="5" id="KW-0408">Iron</keyword>
<dbReference type="Pfam" id="PF00067">
    <property type="entry name" value="p450"/>
    <property type="match status" value="1"/>
</dbReference>
<dbReference type="Proteomes" id="UP001162834">
    <property type="component" value="Chromosome"/>
</dbReference>
<evidence type="ECO:0000256" key="5">
    <source>
        <dbReference type="ARBA" id="ARBA00023004"/>
    </source>
</evidence>
<dbReference type="EC" id="1.14.-.-" evidence="7"/>
<dbReference type="InterPro" id="IPR001128">
    <property type="entry name" value="Cyt_P450"/>
</dbReference>
<dbReference type="PRINTS" id="PR00359">
    <property type="entry name" value="BP450"/>
</dbReference>
<comment type="similarity">
    <text evidence="1">Belongs to the cytochrome P450 family.</text>
</comment>
<dbReference type="SUPFAM" id="SSF48264">
    <property type="entry name" value="Cytochrome P450"/>
    <property type="match status" value="1"/>
</dbReference>
<organism evidence="7 8">
    <name type="scientific">Capillimicrobium parvum</name>
    <dbReference type="NCBI Taxonomy" id="2884022"/>
    <lineage>
        <taxon>Bacteria</taxon>
        <taxon>Bacillati</taxon>
        <taxon>Actinomycetota</taxon>
        <taxon>Thermoleophilia</taxon>
        <taxon>Solirubrobacterales</taxon>
        <taxon>Capillimicrobiaceae</taxon>
        <taxon>Capillimicrobium</taxon>
    </lineage>
</organism>
<keyword evidence="2" id="KW-0349">Heme</keyword>
<protein>
    <submittedName>
        <fullName evidence="7">Cytochrome P450 126</fullName>
        <ecNumber evidence="7">1.14.-.-</ecNumber>
    </submittedName>
</protein>
<dbReference type="Gene3D" id="1.10.630.10">
    <property type="entry name" value="Cytochrome P450"/>
    <property type="match status" value="1"/>
</dbReference>
<dbReference type="PANTHER" id="PTHR46696">
    <property type="entry name" value="P450, PUTATIVE (EUROFUNG)-RELATED"/>
    <property type="match status" value="1"/>
</dbReference>
<dbReference type="InterPro" id="IPR036396">
    <property type="entry name" value="Cyt_P450_sf"/>
</dbReference>
<dbReference type="KEGG" id="sbae:DSM104329_05503"/>
<sequence>MPAAAKDLGQVDLLDYDLFEDHEPWEVFELLQREAPVHFHPERDGRGFWAVTKYADVHAVLRDTKTFSSEVGGAATIEDLPEDVLEARRNFLEFDPPKHGRYRRMISTSFTPGAVDRYEEWLRALVTALMDRALAQREFDLVEELAAPIPIRVLARLMGLPDEELPQLVALGDRLLIDTEPEFVGELAYTGEREEDKYKPFGSPWADDLCALGRAHYAERRECPRDDVMSRIATGEVDGRPLTPRELDNMFALMIVAGNETTRQAIALGTKALAEHPDEYARLRADRSMIDSAVDELLRFSSPVWFFRRTATVDTTIGEQPINAGDKVVVWFAAGNRDPDKYPEPNRLDLGRAPKDHLTFGRGGPHQCLGMHLARLELKVFLEELVERVAKVELAGPAVRLRSNFTNGLKRLPVRVEPVADPATPARK</sequence>
<dbReference type="CDD" id="cd11033">
    <property type="entry name" value="CYP142-like"/>
    <property type="match status" value="1"/>
</dbReference>
<reference evidence="7" key="1">
    <citation type="journal article" date="2022" name="Int. J. Syst. Evol. Microbiol.">
        <title>Pseudomonas aegrilactucae sp. nov. and Pseudomonas morbosilactucae sp. nov., pathogens causing bacterial rot of lettuce in Japan.</title>
        <authorList>
            <person name="Sawada H."/>
            <person name="Fujikawa T."/>
            <person name="Satou M."/>
        </authorList>
    </citation>
    <scope>NUCLEOTIDE SEQUENCE</scope>
    <source>
        <strain evidence="7">0166_1</strain>
    </source>
</reference>
<evidence type="ECO:0000256" key="4">
    <source>
        <dbReference type="ARBA" id="ARBA00023002"/>
    </source>
</evidence>
<dbReference type="GO" id="GO:0005506">
    <property type="term" value="F:iron ion binding"/>
    <property type="evidence" value="ECO:0007669"/>
    <property type="project" value="InterPro"/>
</dbReference>
<dbReference type="GO" id="GO:0016705">
    <property type="term" value="F:oxidoreductase activity, acting on paired donors, with incorporation or reduction of molecular oxygen"/>
    <property type="evidence" value="ECO:0007669"/>
    <property type="project" value="InterPro"/>
</dbReference>
<keyword evidence="3" id="KW-0479">Metal-binding</keyword>
<dbReference type="FunFam" id="1.10.630.10:FF:000018">
    <property type="entry name" value="Cytochrome P450 monooxygenase"/>
    <property type="match status" value="1"/>
</dbReference>
<keyword evidence="4 7" id="KW-0560">Oxidoreductase</keyword>
<keyword evidence="8" id="KW-1185">Reference proteome</keyword>
<gene>
    <name evidence="7" type="ORF">DSM104329_05503</name>
</gene>
<dbReference type="EMBL" id="CP087164">
    <property type="protein sequence ID" value="UGS39071.1"/>
    <property type="molecule type" value="Genomic_DNA"/>
</dbReference>
<evidence type="ECO:0000256" key="6">
    <source>
        <dbReference type="ARBA" id="ARBA00023033"/>
    </source>
</evidence>
<evidence type="ECO:0000313" key="8">
    <source>
        <dbReference type="Proteomes" id="UP001162834"/>
    </source>
</evidence>
<keyword evidence="6" id="KW-0503">Monooxygenase</keyword>
<dbReference type="RefSeq" id="WP_259313079.1">
    <property type="nucleotide sequence ID" value="NZ_CP087164.1"/>
</dbReference>
<evidence type="ECO:0000313" key="7">
    <source>
        <dbReference type="EMBL" id="UGS39071.1"/>
    </source>
</evidence>
<name>A0A9E6Y4K7_9ACTN</name>
<evidence type="ECO:0000256" key="2">
    <source>
        <dbReference type="ARBA" id="ARBA00022617"/>
    </source>
</evidence>